<keyword evidence="2" id="KW-1185">Reference proteome</keyword>
<dbReference type="EMBL" id="JASCZI010093230">
    <property type="protein sequence ID" value="MED6153174.1"/>
    <property type="molecule type" value="Genomic_DNA"/>
</dbReference>
<comment type="caution">
    <text evidence="1">The sequence shown here is derived from an EMBL/GenBank/DDBJ whole genome shotgun (WGS) entry which is preliminary data.</text>
</comment>
<gene>
    <name evidence="1" type="ORF">PIB30_099106</name>
</gene>
<name>A0ABU6TWE0_9FABA</name>
<protein>
    <submittedName>
        <fullName evidence="1">Uncharacterized protein</fullName>
    </submittedName>
</protein>
<organism evidence="1 2">
    <name type="scientific">Stylosanthes scabra</name>
    <dbReference type="NCBI Taxonomy" id="79078"/>
    <lineage>
        <taxon>Eukaryota</taxon>
        <taxon>Viridiplantae</taxon>
        <taxon>Streptophyta</taxon>
        <taxon>Embryophyta</taxon>
        <taxon>Tracheophyta</taxon>
        <taxon>Spermatophyta</taxon>
        <taxon>Magnoliopsida</taxon>
        <taxon>eudicotyledons</taxon>
        <taxon>Gunneridae</taxon>
        <taxon>Pentapetalae</taxon>
        <taxon>rosids</taxon>
        <taxon>fabids</taxon>
        <taxon>Fabales</taxon>
        <taxon>Fabaceae</taxon>
        <taxon>Papilionoideae</taxon>
        <taxon>50 kb inversion clade</taxon>
        <taxon>dalbergioids sensu lato</taxon>
        <taxon>Dalbergieae</taxon>
        <taxon>Pterocarpus clade</taxon>
        <taxon>Stylosanthes</taxon>
    </lineage>
</organism>
<evidence type="ECO:0000313" key="1">
    <source>
        <dbReference type="EMBL" id="MED6153174.1"/>
    </source>
</evidence>
<feature type="non-terminal residue" evidence="1">
    <location>
        <position position="1"/>
    </location>
</feature>
<evidence type="ECO:0000313" key="2">
    <source>
        <dbReference type="Proteomes" id="UP001341840"/>
    </source>
</evidence>
<sequence length="114" mass="12757">RNGVDVQIWFPRICVGWHAYAWEGGVKWVRVPRICVGVDAYAWVVKRGIGEWKFWMVGGRVPRICIAGMHMRGLGELCVVWVAGGGESGKWIDEIGLRLPRICVGFGAYAWVIG</sequence>
<accession>A0ABU6TWE0</accession>
<dbReference type="Proteomes" id="UP001341840">
    <property type="component" value="Unassembled WGS sequence"/>
</dbReference>
<reference evidence="1 2" key="1">
    <citation type="journal article" date="2023" name="Plants (Basel)">
        <title>Bridging the Gap: Combining Genomics and Transcriptomics Approaches to Understand Stylosanthes scabra, an Orphan Legume from the Brazilian Caatinga.</title>
        <authorList>
            <person name="Ferreira-Neto J.R.C."/>
            <person name="da Silva M.D."/>
            <person name="Binneck E."/>
            <person name="de Melo N.F."/>
            <person name="da Silva R.H."/>
            <person name="de Melo A.L.T.M."/>
            <person name="Pandolfi V."/>
            <person name="Bustamante F.O."/>
            <person name="Brasileiro-Vidal A.C."/>
            <person name="Benko-Iseppon A.M."/>
        </authorList>
    </citation>
    <scope>NUCLEOTIDE SEQUENCE [LARGE SCALE GENOMIC DNA]</scope>
    <source>
        <tissue evidence="1">Leaves</tissue>
    </source>
</reference>
<proteinExistence type="predicted"/>